<feature type="transmembrane region" description="Helical" evidence="1">
    <location>
        <begin position="227"/>
        <end position="249"/>
    </location>
</feature>
<evidence type="ECO:0000313" key="2">
    <source>
        <dbReference type="EMBL" id="KRL43197.1"/>
    </source>
</evidence>
<proteinExistence type="predicted"/>
<organism evidence="2 3">
    <name type="scientific">Companilactobacillus mindensis DSM 14500</name>
    <dbReference type="NCBI Taxonomy" id="1423770"/>
    <lineage>
        <taxon>Bacteria</taxon>
        <taxon>Bacillati</taxon>
        <taxon>Bacillota</taxon>
        <taxon>Bacilli</taxon>
        <taxon>Lactobacillales</taxon>
        <taxon>Lactobacillaceae</taxon>
        <taxon>Companilactobacillus</taxon>
    </lineage>
</organism>
<dbReference type="Proteomes" id="UP000050872">
    <property type="component" value="Unassembled WGS sequence"/>
</dbReference>
<dbReference type="STRING" id="1423770.FD29_GL001174"/>
<sequence>MYVLNFKNKPALRTISVALLFFLALFVWTLWQFHFNYMIASNDTFFHSERIAEIRLAFLNHSLPSWVNFNSFFYTGQAINGMYPDFTLWPLVLVTNFLTPIHQIIAIKSLIFGLTFIVSFLSLNKRFDSQNAILAASVFTLSGSALRDLVTEMQTGSAIVMIFAFPIIFTLKEAVESKQINPRLIIKTALLMTIVINSHLLSAVAITLIAGIFLVIESIIKKTYIPWINLTVAALLTVILCLPIIYRLVTISKTGLLSPFGKGHILSDPIWTLFIKSRWNSKSAISLASILLLVATFIGIKKDKLKQLLPWLYIELALILFSTNIIPWGFLGHVPIINNFQVANWRFAPFLGMVPIIFVLINFSQKTARIIMLAMTVIAYPFALKVALTSQYHKKANLPIVTENTQKFVPQNTDAKLTSTGITSDKLIRTLIPDYSPDTTKLQKDSGGLNLDPQLVYLLADHLGTIKGRDVLLQHTSTVNSLTLTGENVPKGKITLPVFGYSSLNYRITLNNKPADWSINNSFITVNSPKNLKTATYSITQIQPRFYPSIIWMSFVLFIALLGILITPTVKKIWAK</sequence>
<feature type="transmembrane region" description="Helical" evidence="1">
    <location>
        <begin position="12"/>
        <end position="31"/>
    </location>
</feature>
<feature type="transmembrane region" description="Helical" evidence="1">
    <location>
        <begin position="312"/>
        <end position="331"/>
    </location>
</feature>
<feature type="transmembrane region" description="Helical" evidence="1">
    <location>
        <begin position="189"/>
        <end position="215"/>
    </location>
</feature>
<evidence type="ECO:0000313" key="3">
    <source>
        <dbReference type="Proteomes" id="UP000050872"/>
    </source>
</evidence>
<protein>
    <submittedName>
        <fullName evidence="2">Uncharacterized protein</fullName>
    </submittedName>
</protein>
<feature type="transmembrane region" description="Helical" evidence="1">
    <location>
        <begin position="149"/>
        <end position="169"/>
    </location>
</feature>
<accession>A0A0R1QEL9</accession>
<keyword evidence="1" id="KW-0472">Membrane</keyword>
<feature type="transmembrane region" description="Helical" evidence="1">
    <location>
        <begin position="546"/>
        <end position="566"/>
    </location>
</feature>
<gene>
    <name evidence="2" type="ORF">FD29_GL001174</name>
</gene>
<keyword evidence="3" id="KW-1185">Reference proteome</keyword>
<comment type="caution">
    <text evidence="2">The sequence shown here is derived from an EMBL/GenBank/DDBJ whole genome shotgun (WGS) entry which is preliminary data.</text>
</comment>
<evidence type="ECO:0000256" key="1">
    <source>
        <dbReference type="SAM" id="Phobius"/>
    </source>
</evidence>
<dbReference type="PATRIC" id="fig|1423770.3.peg.1208"/>
<feature type="transmembrane region" description="Helical" evidence="1">
    <location>
        <begin position="101"/>
        <end position="123"/>
    </location>
</feature>
<dbReference type="EMBL" id="AZEZ01000092">
    <property type="protein sequence ID" value="KRL43197.1"/>
    <property type="molecule type" value="Genomic_DNA"/>
</dbReference>
<keyword evidence="1" id="KW-1133">Transmembrane helix</keyword>
<feature type="transmembrane region" description="Helical" evidence="1">
    <location>
        <begin position="343"/>
        <end position="363"/>
    </location>
</feature>
<keyword evidence="1" id="KW-0812">Transmembrane</keyword>
<dbReference type="AlphaFoldDB" id="A0A0R1QEL9"/>
<feature type="transmembrane region" description="Helical" evidence="1">
    <location>
        <begin position="283"/>
        <end position="300"/>
    </location>
</feature>
<name>A0A0R1QEL9_9LACO</name>
<reference evidence="2 3" key="1">
    <citation type="journal article" date="2015" name="Genome Announc.">
        <title>Expanding the biotechnology potential of lactobacilli through comparative genomics of 213 strains and associated genera.</title>
        <authorList>
            <person name="Sun Z."/>
            <person name="Harris H.M."/>
            <person name="McCann A."/>
            <person name="Guo C."/>
            <person name="Argimon S."/>
            <person name="Zhang W."/>
            <person name="Yang X."/>
            <person name="Jeffery I.B."/>
            <person name="Cooney J.C."/>
            <person name="Kagawa T.F."/>
            <person name="Liu W."/>
            <person name="Song Y."/>
            <person name="Salvetti E."/>
            <person name="Wrobel A."/>
            <person name="Rasinkangas P."/>
            <person name="Parkhill J."/>
            <person name="Rea M.C."/>
            <person name="O'Sullivan O."/>
            <person name="Ritari J."/>
            <person name="Douillard F.P."/>
            <person name="Paul Ross R."/>
            <person name="Yang R."/>
            <person name="Briner A.E."/>
            <person name="Felis G.E."/>
            <person name="de Vos W.M."/>
            <person name="Barrangou R."/>
            <person name="Klaenhammer T.R."/>
            <person name="Caufield P.W."/>
            <person name="Cui Y."/>
            <person name="Zhang H."/>
            <person name="O'Toole P.W."/>
        </authorList>
    </citation>
    <scope>NUCLEOTIDE SEQUENCE [LARGE SCALE GENOMIC DNA]</scope>
    <source>
        <strain evidence="2 3">DSM 14500</strain>
    </source>
</reference>